<dbReference type="EMBL" id="LRPO01000038">
    <property type="protein sequence ID" value="KWZ80896.1"/>
    <property type="molecule type" value="Genomic_DNA"/>
</dbReference>
<dbReference type="Proteomes" id="UP000070092">
    <property type="component" value="Unassembled WGS sequence"/>
</dbReference>
<organism evidence="1 2">
    <name type="scientific">Bifidobacterium bifidum</name>
    <dbReference type="NCBI Taxonomy" id="1681"/>
    <lineage>
        <taxon>Bacteria</taxon>
        <taxon>Bacillati</taxon>
        <taxon>Actinomycetota</taxon>
        <taxon>Actinomycetes</taxon>
        <taxon>Bifidobacteriales</taxon>
        <taxon>Bifidobacteriaceae</taxon>
        <taxon>Bifidobacterium</taxon>
    </lineage>
</organism>
<dbReference type="RefSeq" id="WP_022527286.1">
    <property type="nucleotide sequence ID" value="NZ_JACTOD010000004.1"/>
</dbReference>
<accession>A0A0H2PQA0</accession>
<sequence length="76" mass="8922">MSEEEYFTQHHNDNTDLLLLDYSERFETPYFNIEDTGVTLTDTELRADLLHCLYHNKPKDHIDQPSRNLIALALAD</sequence>
<name>A0A0H2PQA0_BIFBI</name>
<evidence type="ECO:0000313" key="2">
    <source>
        <dbReference type="Proteomes" id="UP000070092"/>
    </source>
</evidence>
<gene>
    <name evidence="1" type="ORF">HMPREF3196_01303</name>
</gene>
<dbReference type="PATRIC" id="fig|1681.46.peg.512"/>
<reference evidence="1 2" key="1">
    <citation type="submission" date="2016-01" db="EMBL/GenBank/DDBJ databases">
        <authorList>
            <person name="Oliw E.H."/>
        </authorList>
    </citation>
    <scope>NUCLEOTIDE SEQUENCE [LARGE SCALE GENOMIC DNA]</scope>
    <source>
        <strain evidence="1 2">MJR8628B</strain>
    </source>
</reference>
<evidence type="ECO:0000313" key="1">
    <source>
        <dbReference type="EMBL" id="KWZ80896.1"/>
    </source>
</evidence>
<protein>
    <submittedName>
        <fullName evidence="1">Uncharacterized protein</fullName>
    </submittedName>
</protein>
<proteinExistence type="predicted"/>
<comment type="caution">
    <text evidence="1">The sequence shown here is derived from an EMBL/GenBank/DDBJ whole genome shotgun (WGS) entry which is preliminary data.</text>
</comment>
<dbReference type="AlphaFoldDB" id="A0A0H2PQA0"/>